<gene>
    <name evidence="2" type="ORF">SK128_015110</name>
</gene>
<proteinExistence type="predicted"/>
<dbReference type="Proteomes" id="UP001381693">
    <property type="component" value="Unassembled WGS sequence"/>
</dbReference>
<keyword evidence="3" id="KW-1185">Reference proteome</keyword>
<name>A0AAN9ABA2_HALRR</name>
<dbReference type="AlphaFoldDB" id="A0AAN9ABA2"/>
<feature type="compositionally biased region" description="Basic and acidic residues" evidence="1">
    <location>
        <begin position="47"/>
        <end position="61"/>
    </location>
</feature>
<sequence length="61" mass="6967">MFRIYCVSFQHLTQYVNFRSEQSAIEYIGITAAPSEGRSTSSSPMLDGKHWGPERTVEVRN</sequence>
<evidence type="ECO:0000313" key="2">
    <source>
        <dbReference type="EMBL" id="KAK7081713.1"/>
    </source>
</evidence>
<evidence type="ECO:0000313" key="3">
    <source>
        <dbReference type="Proteomes" id="UP001381693"/>
    </source>
</evidence>
<accession>A0AAN9ABA2</accession>
<organism evidence="2 3">
    <name type="scientific">Halocaridina rubra</name>
    <name type="common">Hawaiian red shrimp</name>
    <dbReference type="NCBI Taxonomy" id="373956"/>
    <lineage>
        <taxon>Eukaryota</taxon>
        <taxon>Metazoa</taxon>
        <taxon>Ecdysozoa</taxon>
        <taxon>Arthropoda</taxon>
        <taxon>Crustacea</taxon>
        <taxon>Multicrustacea</taxon>
        <taxon>Malacostraca</taxon>
        <taxon>Eumalacostraca</taxon>
        <taxon>Eucarida</taxon>
        <taxon>Decapoda</taxon>
        <taxon>Pleocyemata</taxon>
        <taxon>Caridea</taxon>
        <taxon>Atyoidea</taxon>
        <taxon>Atyidae</taxon>
        <taxon>Halocaridina</taxon>
    </lineage>
</organism>
<protein>
    <submittedName>
        <fullName evidence="2">Uncharacterized protein</fullName>
    </submittedName>
</protein>
<evidence type="ECO:0000256" key="1">
    <source>
        <dbReference type="SAM" id="MobiDB-lite"/>
    </source>
</evidence>
<feature type="region of interest" description="Disordered" evidence="1">
    <location>
        <begin position="34"/>
        <end position="61"/>
    </location>
</feature>
<comment type="caution">
    <text evidence="2">The sequence shown here is derived from an EMBL/GenBank/DDBJ whole genome shotgun (WGS) entry which is preliminary data.</text>
</comment>
<reference evidence="2 3" key="1">
    <citation type="submission" date="2023-11" db="EMBL/GenBank/DDBJ databases">
        <title>Halocaridina rubra genome assembly.</title>
        <authorList>
            <person name="Smith C."/>
        </authorList>
    </citation>
    <scope>NUCLEOTIDE SEQUENCE [LARGE SCALE GENOMIC DNA]</scope>
    <source>
        <strain evidence="2">EP-1</strain>
        <tissue evidence="2">Whole</tissue>
    </source>
</reference>
<dbReference type="EMBL" id="JAXCGZ010004500">
    <property type="protein sequence ID" value="KAK7081713.1"/>
    <property type="molecule type" value="Genomic_DNA"/>
</dbReference>